<dbReference type="Proteomes" id="UP001500908">
    <property type="component" value="Unassembled WGS sequence"/>
</dbReference>
<evidence type="ECO:0000313" key="1">
    <source>
        <dbReference type="EMBL" id="GAA3734658.1"/>
    </source>
</evidence>
<organism evidence="1 2">
    <name type="scientific">Salinactinospora qingdaonensis</name>
    <dbReference type="NCBI Taxonomy" id="702744"/>
    <lineage>
        <taxon>Bacteria</taxon>
        <taxon>Bacillati</taxon>
        <taxon>Actinomycetota</taxon>
        <taxon>Actinomycetes</taxon>
        <taxon>Streptosporangiales</taxon>
        <taxon>Nocardiopsidaceae</taxon>
        <taxon>Salinactinospora</taxon>
    </lineage>
</organism>
<evidence type="ECO:0000313" key="2">
    <source>
        <dbReference type="Proteomes" id="UP001500908"/>
    </source>
</evidence>
<dbReference type="EMBL" id="BAABDD010000004">
    <property type="protein sequence ID" value="GAA3734658.1"/>
    <property type="molecule type" value="Genomic_DNA"/>
</dbReference>
<dbReference type="RefSeq" id="WP_344968495.1">
    <property type="nucleotide sequence ID" value="NZ_BAABDD010000004.1"/>
</dbReference>
<gene>
    <name evidence="1" type="ORF">GCM10022402_13670</name>
</gene>
<accession>A0ABP7FAY9</accession>
<comment type="caution">
    <text evidence="1">The sequence shown here is derived from an EMBL/GenBank/DDBJ whole genome shotgun (WGS) entry which is preliminary data.</text>
</comment>
<reference evidence="2" key="1">
    <citation type="journal article" date="2019" name="Int. J. Syst. Evol. Microbiol.">
        <title>The Global Catalogue of Microorganisms (GCM) 10K type strain sequencing project: providing services to taxonomists for standard genome sequencing and annotation.</title>
        <authorList>
            <consortium name="The Broad Institute Genomics Platform"/>
            <consortium name="The Broad Institute Genome Sequencing Center for Infectious Disease"/>
            <person name="Wu L."/>
            <person name="Ma J."/>
        </authorList>
    </citation>
    <scope>NUCLEOTIDE SEQUENCE [LARGE SCALE GENOMIC DNA]</scope>
    <source>
        <strain evidence="2">JCM 17137</strain>
    </source>
</reference>
<name>A0ABP7FAY9_9ACTN</name>
<sequence>MTADEGPDETPDRHAESVRDVLFAADLKRLVRASTENDEETVSEVRESYIPE</sequence>
<keyword evidence="2" id="KW-1185">Reference proteome</keyword>
<proteinExistence type="predicted"/>
<protein>
    <submittedName>
        <fullName evidence="1">Uncharacterized protein</fullName>
    </submittedName>
</protein>